<gene>
    <name evidence="3" type="ORF">J2Z69_001896</name>
</gene>
<dbReference type="SUPFAM" id="SSF53800">
    <property type="entry name" value="Chelatase"/>
    <property type="match status" value="1"/>
</dbReference>
<dbReference type="RefSeq" id="WP_209861360.1">
    <property type="nucleotide sequence ID" value="NZ_JAGGLD010000002.1"/>
</dbReference>
<dbReference type="Proteomes" id="UP001519288">
    <property type="component" value="Unassembled WGS sequence"/>
</dbReference>
<accession>A0ABS4JGK6</accession>
<dbReference type="PANTHER" id="PTHR33542:SF3">
    <property type="entry name" value="SIROHYDROCHLORIN FERROCHELATASE, CHLOROPLASTIC"/>
    <property type="match status" value="1"/>
</dbReference>
<keyword evidence="1" id="KW-0479">Metal-binding</keyword>
<dbReference type="Gene3D" id="3.40.50.1400">
    <property type="match status" value="2"/>
</dbReference>
<reference evidence="3 4" key="1">
    <citation type="submission" date="2021-03" db="EMBL/GenBank/DDBJ databases">
        <title>Genomic Encyclopedia of Type Strains, Phase IV (KMG-IV): sequencing the most valuable type-strain genomes for metagenomic binning, comparative biology and taxonomic classification.</title>
        <authorList>
            <person name="Goeker M."/>
        </authorList>
    </citation>
    <scope>NUCLEOTIDE SEQUENCE [LARGE SCALE GENOMIC DNA]</scope>
    <source>
        <strain evidence="3 4">DSM 26806</strain>
    </source>
</reference>
<keyword evidence="2" id="KW-0456">Lyase</keyword>
<keyword evidence="4" id="KW-1185">Reference proteome</keyword>
<evidence type="ECO:0000313" key="4">
    <source>
        <dbReference type="Proteomes" id="UP001519288"/>
    </source>
</evidence>
<dbReference type="EMBL" id="JAGGLD010000002">
    <property type="protein sequence ID" value="MBP2000865.1"/>
    <property type="molecule type" value="Genomic_DNA"/>
</dbReference>
<protein>
    <submittedName>
        <fullName evidence="3">Sirohydrochlorin ferrochelatase</fullName>
    </submittedName>
</protein>
<dbReference type="InterPro" id="IPR050963">
    <property type="entry name" value="Sirohydro_Cobaltochel/CbiX"/>
</dbReference>
<evidence type="ECO:0000256" key="2">
    <source>
        <dbReference type="ARBA" id="ARBA00023239"/>
    </source>
</evidence>
<evidence type="ECO:0000313" key="3">
    <source>
        <dbReference type="EMBL" id="MBP2000865.1"/>
    </source>
</evidence>
<organism evidence="3 4">
    <name type="scientific">Paenibacillus shirakamiensis</name>
    <dbReference type="NCBI Taxonomy" id="1265935"/>
    <lineage>
        <taxon>Bacteria</taxon>
        <taxon>Bacillati</taxon>
        <taxon>Bacillota</taxon>
        <taxon>Bacilli</taxon>
        <taxon>Bacillales</taxon>
        <taxon>Paenibacillaceae</taxon>
        <taxon>Paenibacillus</taxon>
    </lineage>
</organism>
<dbReference type="Pfam" id="PF01903">
    <property type="entry name" value="CbiX"/>
    <property type="match status" value="2"/>
</dbReference>
<dbReference type="PANTHER" id="PTHR33542">
    <property type="entry name" value="SIROHYDROCHLORIN FERROCHELATASE, CHLOROPLASTIC"/>
    <property type="match status" value="1"/>
</dbReference>
<dbReference type="InterPro" id="IPR002762">
    <property type="entry name" value="CbiX-like"/>
</dbReference>
<proteinExistence type="predicted"/>
<sequence>MNSGVLVISHGSPDASWMHLVDASVAELKLPAGVPVIASFLEVQGGRGIQSGIDALEALGMTDILVIPLFVSSGSTHVDEIAWALGVKPVPDKETDLERFRVDARIHFGVPMDDDLEVARMVWSKLAPLSVQSDREVILLVAHGSVHEGFRQRWEQGMLGLAAHVQDVSGMLHTDYALLNPDSVRSKVSYWQQERGMEVLVAPVFLSEGYFTKKTIPARLEGLTYRYSGQALLPHPLLSQWIHRQIMAIMKSLTFS</sequence>
<comment type="caution">
    <text evidence="3">The sequence shown here is derived from an EMBL/GenBank/DDBJ whole genome shotgun (WGS) entry which is preliminary data.</text>
</comment>
<evidence type="ECO:0000256" key="1">
    <source>
        <dbReference type="ARBA" id="ARBA00022723"/>
    </source>
</evidence>
<name>A0ABS4JGK6_9BACL</name>